<gene>
    <name evidence="1" type="ORF">HMPREF9134_00908</name>
</gene>
<sequence length="92" mass="9389">MPHQDGVHDGVFVEGVVILAQYGEAFAWAEGDGATGWVEGAADCAQEGGLPCTIGTDDAVTVAGGELEVHVLEKNALAKLDSQVANGNHITS</sequence>
<accession>L1NDW8</accession>
<dbReference type="EMBL" id="AMEQ01000025">
    <property type="protein sequence ID" value="EKY01531.1"/>
    <property type="molecule type" value="Genomic_DNA"/>
</dbReference>
<comment type="caution">
    <text evidence="1">The sequence shown here is derived from an EMBL/GenBank/DDBJ whole genome shotgun (WGS) entry which is preliminary data.</text>
</comment>
<reference evidence="1 2" key="1">
    <citation type="submission" date="2012-05" db="EMBL/GenBank/DDBJ databases">
        <authorList>
            <person name="Weinstock G."/>
            <person name="Sodergren E."/>
            <person name="Lobos E.A."/>
            <person name="Fulton L."/>
            <person name="Fulton R."/>
            <person name="Courtney L."/>
            <person name="Fronick C."/>
            <person name="O'Laughlin M."/>
            <person name="Godfrey J."/>
            <person name="Wilson R.M."/>
            <person name="Miner T."/>
            <person name="Farmer C."/>
            <person name="Delehaunty K."/>
            <person name="Cordes M."/>
            <person name="Minx P."/>
            <person name="Tomlinson C."/>
            <person name="Chen J."/>
            <person name="Wollam A."/>
            <person name="Pepin K.H."/>
            <person name="Bhonagiri V."/>
            <person name="Zhang X."/>
            <person name="Suruliraj S."/>
            <person name="Warren W."/>
            <person name="Mitreva M."/>
            <person name="Mardis E.R."/>
            <person name="Wilson R.K."/>
        </authorList>
    </citation>
    <scope>NUCLEOTIDE SEQUENCE [LARGE SCALE GENOMIC DNA]</scope>
    <source>
        <strain evidence="1 2">F0037</strain>
    </source>
</reference>
<dbReference type="Proteomes" id="UP000010408">
    <property type="component" value="Unassembled WGS sequence"/>
</dbReference>
<dbReference type="AlphaFoldDB" id="L1NDW8"/>
<evidence type="ECO:0000313" key="1">
    <source>
        <dbReference type="EMBL" id="EKY01531.1"/>
    </source>
</evidence>
<proteinExistence type="predicted"/>
<name>L1NDW8_9PORP</name>
<protein>
    <submittedName>
        <fullName evidence="1">Uncharacterized protein</fullName>
    </submittedName>
</protein>
<evidence type="ECO:0000313" key="2">
    <source>
        <dbReference type="Proteomes" id="UP000010408"/>
    </source>
</evidence>
<dbReference type="HOGENOM" id="CLU_2410740_0_0_10"/>
<organism evidence="1 2">
    <name type="scientific">Porphyromonas catoniae F0037</name>
    <dbReference type="NCBI Taxonomy" id="1127696"/>
    <lineage>
        <taxon>Bacteria</taxon>
        <taxon>Pseudomonadati</taxon>
        <taxon>Bacteroidota</taxon>
        <taxon>Bacteroidia</taxon>
        <taxon>Bacteroidales</taxon>
        <taxon>Porphyromonadaceae</taxon>
        <taxon>Porphyromonas</taxon>
    </lineage>
</organism>